<keyword evidence="4" id="KW-1185">Reference proteome</keyword>
<reference evidence="3 4" key="1">
    <citation type="submission" date="2016-06" db="EMBL/GenBank/DDBJ databases">
        <authorList>
            <person name="Kjaerup R.B."/>
            <person name="Dalgaard T.S."/>
            <person name="Juul-Madsen H.R."/>
        </authorList>
    </citation>
    <scope>NUCLEOTIDE SEQUENCE [LARGE SCALE GENOMIC DNA]</scope>
    <source>
        <strain evidence="3 4">DSM 43818</strain>
    </source>
</reference>
<evidence type="ECO:0000259" key="2">
    <source>
        <dbReference type="Pfam" id="PF01979"/>
    </source>
</evidence>
<dbReference type="PANTHER" id="PTHR43135">
    <property type="entry name" value="ALPHA-D-RIBOSE 1-METHYLPHOSPHONATE 5-TRIPHOSPHATE DIPHOSPHATASE"/>
    <property type="match status" value="1"/>
</dbReference>
<dbReference type="InterPro" id="IPR011059">
    <property type="entry name" value="Metal-dep_hydrolase_composite"/>
</dbReference>
<gene>
    <name evidence="3" type="ORF">GA0070616_0581</name>
</gene>
<dbReference type="Pfam" id="PF01979">
    <property type="entry name" value="Amidohydro_1"/>
    <property type="match status" value="1"/>
</dbReference>
<dbReference type="AlphaFoldDB" id="A0A1C6RCP5"/>
<dbReference type="PANTHER" id="PTHR43135:SF3">
    <property type="entry name" value="ALPHA-D-RIBOSE 1-METHYLPHOSPHONATE 5-TRIPHOSPHATE DIPHOSPHATASE"/>
    <property type="match status" value="1"/>
</dbReference>
<evidence type="ECO:0000313" key="4">
    <source>
        <dbReference type="Proteomes" id="UP000199699"/>
    </source>
</evidence>
<dbReference type="Proteomes" id="UP000199699">
    <property type="component" value="Unassembled WGS sequence"/>
</dbReference>
<dbReference type="SUPFAM" id="SSF51556">
    <property type="entry name" value="Metallo-dependent hydrolases"/>
    <property type="match status" value="1"/>
</dbReference>
<dbReference type="EMBL" id="FMHT01000003">
    <property type="protein sequence ID" value="SCL14927.1"/>
    <property type="molecule type" value="Genomic_DNA"/>
</dbReference>
<dbReference type="RefSeq" id="WP_091075709.1">
    <property type="nucleotide sequence ID" value="NZ_FMHT01000003.1"/>
</dbReference>
<name>A0A1C6RCP5_9ACTN</name>
<proteinExistence type="predicted"/>
<feature type="domain" description="Amidohydrolase-related" evidence="2">
    <location>
        <begin position="61"/>
        <end position="344"/>
    </location>
</feature>
<dbReference type="InterPro" id="IPR051781">
    <property type="entry name" value="Metallo-dep_Hydrolase"/>
</dbReference>
<sequence>MSTLAVVNAAAVFSGDLAAPMLTGADTVLCADGRVVAAGPADTLADGVADADAVLDAAGGTVAPGLIDSHGHVTFGDWTPRQQTVGFLESYVHGGVTRMISAGEVHVPGRPRDREGVKALAVAARASFDAIRPGGMRVHAGNVLLEPTLDESDFRHLVRCGVWLAKFGFGAYTDPLDAVPQLRVAKSCGLLVMCHAGGVSAAGSGALRADALLRLDPHVCGHANGGPTAMPDADVDLLIVESAMALQVVQAGNLRSTLRLVRRAAEQGALARVVVGSDTPSGFGVMPLAVLKTVVELTCLVPLDPAVAWALATGNVGRVWELPAGRIAAGAAADLVVLSAPRGGVADDAAGAMRNGDVPAITAVVTDGQVRVLTSRNTPAPAHPAALTPPGTRPR</sequence>
<evidence type="ECO:0000256" key="1">
    <source>
        <dbReference type="SAM" id="MobiDB-lite"/>
    </source>
</evidence>
<dbReference type="Gene3D" id="3.20.20.140">
    <property type="entry name" value="Metal-dependent hydrolases"/>
    <property type="match status" value="1"/>
</dbReference>
<organism evidence="3 4">
    <name type="scientific">Micromonospora nigra</name>
    <dbReference type="NCBI Taxonomy" id="145857"/>
    <lineage>
        <taxon>Bacteria</taxon>
        <taxon>Bacillati</taxon>
        <taxon>Actinomycetota</taxon>
        <taxon>Actinomycetes</taxon>
        <taxon>Micromonosporales</taxon>
        <taxon>Micromonosporaceae</taxon>
        <taxon>Micromonospora</taxon>
    </lineage>
</organism>
<dbReference type="SUPFAM" id="SSF51338">
    <property type="entry name" value="Composite domain of metallo-dependent hydrolases"/>
    <property type="match status" value="1"/>
</dbReference>
<dbReference type="InterPro" id="IPR032466">
    <property type="entry name" value="Metal_Hydrolase"/>
</dbReference>
<accession>A0A1C6RCP5</accession>
<dbReference type="OrthoDB" id="3173428at2"/>
<dbReference type="CDD" id="cd01292">
    <property type="entry name" value="metallo-dependent_hydrolases"/>
    <property type="match status" value="1"/>
</dbReference>
<feature type="region of interest" description="Disordered" evidence="1">
    <location>
        <begin position="374"/>
        <end position="395"/>
    </location>
</feature>
<evidence type="ECO:0000313" key="3">
    <source>
        <dbReference type="EMBL" id="SCL14927.1"/>
    </source>
</evidence>
<dbReference type="InterPro" id="IPR006680">
    <property type="entry name" value="Amidohydro-rel"/>
</dbReference>
<dbReference type="GO" id="GO:0016810">
    <property type="term" value="F:hydrolase activity, acting on carbon-nitrogen (but not peptide) bonds"/>
    <property type="evidence" value="ECO:0007669"/>
    <property type="project" value="InterPro"/>
</dbReference>
<protein>
    <submittedName>
        <fullName evidence="3">Enamidase</fullName>
    </submittedName>
</protein>
<dbReference type="Gene3D" id="2.30.40.10">
    <property type="entry name" value="Urease, subunit C, domain 1"/>
    <property type="match status" value="1"/>
</dbReference>
<dbReference type="STRING" id="145857.GA0070616_0581"/>
<feature type="compositionally biased region" description="Low complexity" evidence="1">
    <location>
        <begin position="378"/>
        <end position="395"/>
    </location>
</feature>